<evidence type="ECO:0000259" key="5">
    <source>
        <dbReference type="Pfam" id="PF00347"/>
    </source>
</evidence>
<dbReference type="InterPro" id="IPR019906">
    <property type="entry name" value="Ribosomal_uL6_bac-type"/>
</dbReference>
<dbReference type="EMBL" id="JAVHJM010000001">
    <property type="protein sequence ID" value="KAK6521100.1"/>
    <property type="molecule type" value="Genomic_DNA"/>
</dbReference>
<evidence type="ECO:0000256" key="4">
    <source>
        <dbReference type="RuleBase" id="RU003869"/>
    </source>
</evidence>
<comment type="similarity">
    <text evidence="1 4">Belongs to the universal ribosomal protein uL6 family.</text>
</comment>
<name>A0AAN8S530_9PEZI</name>
<keyword evidence="7" id="KW-1185">Reference proteome</keyword>
<reference evidence="6 7" key="1">
    <citation type="submission" date="2019-10" db="EMBL/GenBank/DDBJ databases">
        <authorList>
            <person name="Palmer J.M."/>
        </authorList>
    </citation>
    <scope>NUCLEOTIDE SEQUENCE [LARGE SCALE GENOMIC DNA]</scope>
    <source>
        <strain evidence="6 7">TWF506</strain>
    </source>
</reference>
<evidence type="ECO:0000256" key="2">
    <source>
        <dbReference type="ARBA" id="ARBA00022980"/>
    </source>
</evidence>
<dbReference type="PRINTS" id="PR00059">
    <property type="entry name" value="RIBOSOMALL6"/>
</dbReference>
<protein>
    <recommendedName>
        <fullName evidence="5">Large ribosomal subunit protein uL6 alpha-beta domain-containing protein</fullName>
    </recommendedName>
</protein>
<dbReference type="GO" id="GO:0003735">
    <property type="term" value="F:structural constituent of ribosome"/>
    <property type="evidence" value="ECO:0007669"/>
    <property type="project" value="InterPro"/>
</dbReference>
<dbReference type="Gene3D" id="3.90.930.12">
    <property type="entry name" value="Ribosomal protein L6, alpha-beta domain"/>
    <property type="match status" value="2"/>
</dbReference>
<dbReference type="InterPro" id="IPR020040">
    <property type="entry name" value="Ribosomal_uL6_a/b-dom"/>
</dbReference>
<dbReference type="PANTHER" id="PTHR11655">
    <property type="entry name" value="60S/50S RIBOSOMAL PROTEIN L6/L9"/>
    <property type="match status" value="1"/>
</dbReference>
<dbReference type="Proteomes" id="UP001307849">
    <property type="component" value="Unassembled WGS sequence"/>
</dbReference>
<dbReference type="Pfam" id="PF00347">
    <property type="entry name" value="Ribosomal_L6"/>
    <property type="match status" value="1"/>
</dbReference>
<dbReference type="GO" id="GO:0006412">
    <property type="term" value="P:translation"/>
    <property type="evidence" value="ECO:0007669"/>
    <property type="project" value="InterPro"/>
</dbReference>
<dbReference type="SUPFAM" id="SSF56053">
    <property type="entry name" value="Ribosomal protein L6"/>
    <property type="match status" value="2"/>
</dbReference>
<keyword evidence="3 4" id="KW-0687">Ribonucleoprotein</keyword>
<evidence type="ECO:0000313" key="6">
    <source>
        <dbReference type="EMBL" id="KAK6521100.1"/>
    </source>
</evidence>
<dbReference type="InterPro" id="IPR000702">
    <property type="entry name" value="Ribosomal_uL6-like"/>
</dbReference>
<dbReference type="AlphaFoldDB" id="A0AAN8S530"/>
<dbReference type="PROSITE" id="PS00525">
    <property type="entry name" value="RIBOSOMAL_L6_1"/>
    <property type="match status" value="1"/>
</dbReference>
<evidence type="ECO:0000256" key="3">
    <source>
        <dbReference type="ARBA" id="ARBA00023274"/>
    </source>
</evidence>
<gene>
    <name evidence="6" type="ORF">TWF506_001334</name>
</gene>
<feature type="domain" description="Large ribosomal subunit protein uL6 alpha-beta" evidence="5">
    <location>
        <begin position="160"/>
        <end position="240"/>
    </location>
</feature>
<dbReference type="GO" id="GO:0019843">
    <property type="term" value="F:rRNA binding"/>
    <property type="evidence" value="ECO:0007669"/>
    <property type="project" value="InterPro"/>
</dbReference>
<dbReference type="InterPro" id="IPR036789">
    <property type="entry name" value="Ribosomal_uL6-like_a/b-dom_sf"/>
</dbReference>
<evidence type="ECO:0000313" key="7">
    <source>
        <dbReference type="Proteomes" id="UP001307849"/>
    </source>
</evidence>
<evidence type="ECO:0000256" key="1">
    <source>
        <dbReference type="ARBA" id="ARBA00009356"/>
    </source>
</evidence>
<accession>A0AAN8S530</accession>
<proteinExistence type="inferred from homology"/>
<dbReference type="InterPro" id="IPR002358">
    <property type="entry name" value="Ribosomal_uL6_CS"/>
</dbReference>
<comment type="caution">
    <text evidence="6">The sequence shown here is derived from an EMBL/GenBank/DDBJ whole genome shotgun (WGS) entry which is preliminary data.</text>
</comment>
<organism evidence="6 7">
    <name type="scientific">Arthrobotrys conoides</name>
    <dbReference type="NCBI Taxonomy" id="74498"/>
    <lineage>
        <taxon>Eukaryota</taxon>
        <taxon>Fungi</taxon>
        <taxon>Dikarya</taxon>
        <taxon>Ascomycota</taxon>
        <taxon>Pezizomycotina</taxon>
        <taxon>Orbiliomycetes</taxon>
        <taxon>Orbiliales</taxon>
        <taxon>Orbiliaceae</taxon>
        <taxon>Arthrobotrys</taxon>
    </lineage>
</organism>
<keyword evidence="2 4" id="KW-0689">Ribosomal protein</keyword>
<dbReference type="GO" id="GO:0005762">
    <property type="term" value="C:mitochondrial large ribosomal subunit"/>
    <property type="evidence" value="ECO:0007669"/>
    <property type="project" value="TreeGrafter"/>
</dbReference>
<sequence>MSTTTLRTRLSRLSLLDTPSICRQCLTKNTRQFSTTNPLSSKVGSSPLIIPSTVSLSIYTPPPPRYATRTLPFRTVTVQGPLGQVTIPIPHFLNISIATPPKDPSSTAGEGGVKSSKAVITINDTTEKSQRQMWGTARALLANHILGVTEGHAALLRFVGVGYRAIVQEGSGRFNRGRKIVNLKLGYSHPIMLPVPDGVTASAPVPTRLLLEGINKEVVNSFAAEIRRWRIPEPYKGKGIFVNDETIKLKAKKIK</sequence>
<dbReference type="PANTHER" id="PTHR11655:SF14">
    <property type="entry name" value="LARGE RIBOSOMAL SUBUNIT PROTEIN UL6M"/>
    <property type="match status" value="1"/>
</dbReference>